<evidence type="ECO:0000256" key="3">
    <source>
        <dbReference type="ARBA" id="ARBA00023277"/>
    </source>
</evidence>
<evidence type="ECO:0000256" key="1">
    <source>
        <dbReference type="ARBA" id="ARBA00022801"/>
    </source>
</evidence>
<name>A0A9W6GLF4_9FUSO</name>
<evidence type="ECO:0000313" key="6">
    <source>
        <dbReference type="Proteomes" id="UP001144471"/>
    </source>
</evidence>
<dbReference type="RefSeq" id="WP_281834692.1">
    <property type="nucleotide sequence ID" value="NZ_BSDY01000005.1"/>
</dbReference>
<comment type="similarity">
    <text evidence="4">Belongs to the FBPase class 3 family.</text>
</comment>
<dbReference type="HAMAP" id="MF_01854">
    <property type="entry name" value="FBPase_class3"/>
    <property type="match status" value="1"/>
</dbReference>
<reference evidence="5" key="1">
    <citation type="submission" date="2022-12" db="EMBL/GenBank/DDBJ databases">
        <title>Reference genome sequencing for broad-spectrum identification of bacterial and archaeal isolates by mass spectrometry.</title>
        <authorList>
            <person name="Sekiguchi Y."/>
            <person name="Tourlousse D.M."/>
        </authorList>
    </citation>
    <scope>NUCLEOTIDE SEQUENCE</scope>
    <source>
        <strain evidence="5">10succ1</strain>
    </source>
</reference>
<sequence length="653" mass="75899">MRDLDYLRLLGKQYQTIGDVTTEIINLKAILNLPKGTEHFLTDIHGEYEAFTHHLRTASGVLKFKVDDIFGFSMSQEDKINFTTLIFYPEEKIKQVKEIEENMKDWYRVNMYRLISICKVVSSKYTRSKVRKALPKDFSYILEELLNLESTQLNKEDYYHQIINTIIELERSDEFIVAISKVIQRLAVDKLHIIGDVYDRGYGAHLVMDELMKHHNVDIQWGNHDILWMGAALGHPIMVATAIRISLRYGNLESLEEGYGINMLPLGSLAMREYGSDSCKEFIPKLSQEQFYSEKDKELIAKMHKAIAIIQFKLEGGAIPKRKEFGMDDRMLLHKIDYEKGTINIEGKDYKLTSNSFPTVDPKDPYKLTKEEEEVVKKLTFYFKNSEKLQKHMHFFYTNGSLYLNYNGNLLYHGCLVLDEMGEYKPFEIDGKKYMGRELLDKFEQLVRKAYFTKDIYSVDWLWYLWAGKKSPMFAKSKMATFERYFLKEKALHKEALNPYFYLRDREDICQKILKDFDLDPETGHIINGHTPVEEKNGESPIKAGGRLLVIDGGFSRAYQPKTGIAGYTLIYNSWGLRLVSHKPFTSIEKAVREGVEIKSSMRVLEKTNRKTVADTDIGRELKDQIQDLRSLLAAYRNGTVKEKISKPNENCL</sequence>
<comment type="pathway">
    <text evidence="4">Carbohydrate biosynthesis; gluconeogenesis.</text>
</comment>
<dbReference type="InterPro" id="IPR029052">
    <property type="entry name" value="Metallo-depent_PP-like"/>
</dbReference>
<keyword evidence="3 4" id="KW-0119">Carbohydrate metabolism</keyword>
<dbReference type="SUPFAM" id="SSF56300">
    <property type="entry name" value="Metallo-dependent phosphatases"/>
    <property type="match status" value="1"/>
</dbReference>
<dbReference type="PIRSF" id="PIRSF000906">
    <property type="entry name" value="FBPtase_Bacill"/>
    <property type="match status" value="1"/>
</dbReference>
<evidence type="ECO:0000313" key="5">
    <source>
        <dbReference type="EMBL" id="GLI55896.1"/>
    </source>
</evidence>
<evidence type="ECO:0000256" key="4">
    <source>
        <dbReference type="HAMAP-Rule" id="MF_01854"/>
    </source>
</evidence>
<proteinExistence type="inferred from homology"/>
<accession>A0A9W6GLF4</accession>
<protein>
    <recommendedName>
        <fullName evidence="4">Fructose-1,6-bisphosphatase class 3</fullName>
        <shortName evidence="4">FBPase class 3</shortName>
        <ecNumber evidence="4">3.1.3.11</ecNumber>
    </recommendedName>
    <alternativeName>
        <fullName evidence="4">D-fructose-1,6-bisphosphate 1-phosphohydrolase class 3</fullName>
    </alternativeName>
</protein>
<comment type="cofactor">
    <cofactor evidence="4">
        <name>Mn(2+)</name>
        <dbReference type="ChEBI" id="CHEBI:29035"/>
    </cofactor>
</comment>
<dbReference type="Proteomes" id="UP001144471">
    <property type="component" value="Unassembled WGS sequence"/>
</dbReference>
<dbReference type="EC" id="3.1.3.11" evidence="4"/>
<keyword evidence="2 4" id="KW-0464">Manganese</keyword>
<comment type="caution">
    <text evidence="5">The sequence shown here is derived from an EMBL/GenBank/DDBJ whole genome shotgun (WGS) entry which is preliminary data.</text>
</comment>
<evidence type="ECO:0000256" key="2">
    <source>
        <dbReference type="ARBA" id="ARBA00023211"/>
    </source>
</evidence>
<dbReference type="Pfam" id="PF06874">
    <property type="entry name" value="FBPase_2"/>
    <property type="match status" value="1"/>
</dbReference>
<organism evidence="5 6">
    <name type="scientific">Propionigenium maris DSM 9537</name>
    <dbReference type="NCBI Taxonomy" id="1123000"/>
    <lineage>
        <taxon>Bacteria</taxon>
        <taxon>Fusobacteriati</taxon>
        <taxon>Fusobacteriota</taxon>
        <taxon>Fusobacteriia</taxon>
        <taxon>Fusobacteriales</taxon>
        <taxon>Fusobacteriaceae</taxon>
        <taxon>Propionigenium</taxon>
    </lineage>
</organism>
<keyword evidence="6" id="KW-1185">Reference proteome</keyword>
<dbReference type="GO" id="GO:0042132">
    <property type="term" value="F:fructose 1,6-bisphosphate 1-phosphatase activity"/>
    <property type="evidence" value="ECO:0007669"/>
    <property type="project" value="UniProtKB-UniRule"/>
</dbReference>
<gene>
    <name evidence="4 5" type="primary">fbp</name>
    <name evidence="5" type="ORF">PM10SUCC1_14100</name>
</gene>
<dbReference type="EMBL" id="BSDY01000005">
    <property type="protein sequence ID" value="GLI55896.1"/>
    <property type="molecule type" value="Genomic_DNA"/>
</dbReference>
<dbReference type="AlphaFoldDB" id="A0A9W6GLF4"/>
<keyword evidence="1 4" id="KW-0378">Hydrolase</keyword>
<comment type="catalytic activity">
    <reaction evidence="4">
        <text>beta-D-fructose 1,6-bisphosphate + H2O = beta-D-fructose 6-phosphate + phosphate</text>
        <dbReference type="Rhea" id="RHEA:11064"/>
        <dbReference type="ChEBI" id="CHEBI:15377"/>
        <dbReference type="ChEBI" id="CHEBI:32966"/>
        <dbReference type="ChEBI" id="CHEBI:43474"/>
        <dbReference type="ChEBI" id="CHEBI:57634"/>
        <dbReference type="EC" id="3.1.3.11"/>
    </reaction>
</comment>
<dbReference type="InterPro" id="IPR009164">
    <property type="entry name" value="FBPtase_class3"/>
</dbReference>
<dbReference type="GO" id="GO:0006094">
    <property type="term" value="P:gluconeogenesis"/>
    <property type="evidence" value="ECO:0007669"/>
    <property type="project" value="UniProtKB-UniRule"/>
</dbReference>